<dbReference type="AlphaFoldDB" id="A0A0K0EW90"/>
<evidence type="ECO:0000313" key="3">
    <source>
        <dbReference type="WBParaSite" id="SVE_0078900.1"/>
    </source>
</evidence>
<dbReference type="WBParaSite" id="SVE_0078900.1">
    <property type="protein sequence ID" value="SVE_0078900.1"/>
    <property type="gene ID" value="SVE_0078900"/>
</dbReference>
<proteinExistence type="predicted"/>
<evidence type="ECO:0000313" key="2">
    <source>
        <dbReference type="Proteomes" id="UP000035680"/>
    </source>
</evidence>
<name>A0A0K0EW90_STRVS</name>
<organism evidence="2 3">
    <name type="scientific">Strongyloides venezuelensis</name>
    <name type="common">Threadworm</name>
    <dbReference type="NCBI Taxonomy" id="75913"/>
    <lineage>
        <taxon>Eukaryota</taxon>
        <taxon>Metazoa</taxon>
        <taxon>Ecdysozoa</taxon>
        <taxon>Nematoda</taxon>
        <taxon>Chromadorea</taxon>
        <taxon>Rhabditida</taxon>
        <taxon>Tylenchina</taxon>
        <taxon>Panagrolaimomorpha</taxon>
        <taxon>Strongyloidoidea</taxon>
        <taxon>Strongyloididae</taxon>
        <taxon>Strongyloides</taxon>
    </lineage>
</organism>
<evidence type="ECO:0000256" key="1">
    <source>
        <dbReference type="SAM" id="Phobius"/>
    </source>
</evidence>
<keyword evidence="1" id="KW-0812">Transmembrane</keyword>
<keyword evidence="2" id="KW-1185">Reference proteome</keyword>
<sequence>MISTTKKFIQVNPINLKFYLYILTIVVATIPGFVILGVFKNLLSSMDYESMGVLSMLYVVFKNIVTITMGSLSMIIYCDMIFPITMLGFEYILTKI</sequence>
<keyword evidence="1" id="KW-1133">Transmembrane helix</keyword>
<feature type="transmembrane region" description="Helical" evidence="1">
    <location>
        <begin position="51"/>
        <end position="68"/>
    </location>
</feature>
<feature type="transmembrane region" description="Helical" evidence="1">
    <location>
        <begin position="18"/>
        <end position="39"/>
    </location>
</feature>
<keyword evidence="1" id="KW-0472">Membrane</keyword>
<protein>
    <submittedName>
        <fullName evidence="3">ABC transporter permease</fullName>
    </submittedName>
</protein>
<reference evidence="2" key="1">
    <citation type="submission" date="2014-07" db="EMBL/GenBank/DDBJ databases">
        <authorList>
            <person name="Martin A.A"/>
            <person name="De Silva N."/>
        </authorList>
    </citation>
    <scope>NUCLEOTIDE SEQUENCE</scope>
</reference>
<accession>A0A0K0EW90</accession>
<dbReference type="Proteomes" id="UP000035680">
    <property type="component" value="Unassembled WGS sequence"/>
</dbReference>
<reference evidence="3" key="2">
    <citation type="submission" date="2015-08" db="UniProtKB">
        <authorList>
            <consortium name="WormBaseParasite"/>
        </authorList>
    </citation>
    <scope>IDENTIFICATION</scope>
</reference>